<proteinExistence type="predicted"/>
<dbReference type="EMBL" id="MU250543">
    <property type="protein sequence ID" value="KAG7443756.1"/>
    <property type="molecule type" value="Genomic_DNA"/>
</dbReference>
<evidence type="ECO:0000313" key="2">
    <source>
        <dbReference type="Proteomes" id="UP000812287"/>
    </source>
</evidence>
<gene>
    <name evidence="1" type="ORF">BT62DRAFT_1008821</name>
</gene>
<reference evidence="1" key="1">
    <citation type="submission" date="2020-11" db="EMBL/GenBank/DDBJ databases">
        <title>Adaptations for nitrogen fixation in a non-lichenized fungal sporocarp promotes dispersal by wood-feeding termites.</title>
        <authorList>
            <consortium name="DOE Joint Genome Institute"/>
            <person name="Koch R.A."/>
            <person name="Yoon G."/>
            <person name="Arayal U."/>
            <person name="Lail K."/>
            <person name="Amirebrahimi M."/>
            <person name="Labutti K."/>
            <person name="Lipzen A."/>
            <person name="Riley R."/>
            <person name="Barry K."/>
            <person name="Henrissat B."/>
            <person name="Grigoriev I.V."/>
            <person name="Herr J.R."/>
            <person name="Aime M.C."/>
        </authorList>
    </citation>
    <scope>NUCLEOTIDE SEQUENCE</scope>
    <source>
        <strain evidence="1">MCA 3950</strain>
    </source>
</reference>
<dbReference type="RefSeq" id="XP_043037256.1">
    <property type="nucleotide sequence ID" value="XM_043177493.1"/>
</dbReference>
<keyword evidence="2" id="KW-1185">Reference proteome</keyword>
<sequence>MSQTLSLHMHDRSVPLTYQHNDERISLNPSRRAGLPMPININIDHSFPPEVLISMTTNQPIEVSKWPSAPGSLPFTYEEHGRRREEDPINFEGEPTLRITGAFLQAMTQSWAYKALRKTLIEALNTTRERTIPTVETVERVWNTPYLTTCSTPGQKEVWELTRKILERRNTFLGTHCQLQQFSHAPP</sequence>
<organism evidence="1 2">
    <name type="scientific">Guyanagaster necrorhizus</name>
    <dbReference type="NCBI Taxonomy" id="856835"/>
    <lineage>
        <taxon>Eukaryota</taxon>
        <taxon>Fungi</taxon>
        <taxon>Dikarya</taxon>
        <taxon>Basidiomycota</taxon>
        <taxon>Agaricomycotina</taxon>
        <taxon>Agaricomycetes</taxon>
        <taxon>Agaricomycetidae</taxon>
        <taxon>Agaricales</taxon>
        <taxon>Marasmiineae</taxon>
        <taxon>Physalacriaceae</taxon>
        <taxon>Guyanagaster</taxon>
    </lineage>
</organism>
<comment type="caution">
    <text evidence="1">The sequence shown here is derived from an EMBL/GenBank/DDBJ whole genome shotgun (WGS) entry which is preliminary data.</text>
</comment>
<protein>
    <submittedName>
        <fullName evidence="1">Uncharacterized protein</fullName>
    </submittedName>
</protein>
<name>A0A9P7VPP6_9AGAR</name>
<dbReference type="AlphaFoldDB" id="A0A9P7VPP6"/>
<dbReference type="Proteomes" id="UP000812287">
    <property type="component" value="Unassembled WGS sequence"/>
</dbReference>
<evidence type="ECO:0000313" key="1">
    <source>
        <dbReference type="EMBL" id="KAG7443756.1"/>
    </source>
</evidence>
<accession>A0A9P7VPP6</accession>
<dbReference type="GeneID" id="66099780"/>